<dbReference type="InterPro" id="IPR000276">
    <property type="entry name" value="GPCR_Rhodpsn"/>
</dbReference>
<dbReference type="SUPFAM" id="SSF81321">
    <property type="entry name" value="Family A G protein-coupled receptor-like"/>
    <property type="match status" value="1"/>
</dbReference>
<feature type="transmembrane region" description="Helical" evidence="5">
    <location>
        <begin position="47"/>
        <end position="72"/>
    </location>
</feature>
<feature type="transmembrane region" description="Helical" evidence="5">
    <location>
        <begin position="215"/>
        <end position="237"/>
    </location>
</feature>
<evidence type="ECO:0000313" key="8">
    <source>
        <dbReference type="WBParaSite" id="scf7180000420983.g6046"/>
    </source>
</evidence>
<dbReference type="CDD" id="cd00637">
    <property type="entry name" value="7tm_classA_rhodopsin-like"/>
    <property type="match status" value="1"/>
</dbReference>
<evidence type="ECO:0000256" key="1">
    <source>
        <dbReference type="ARBA" id="ARBA00004370"/>
    </source>
</evidence>
<evidence type="ECO:0000313" key="7">
    <source>
        <dbReference type="Proteomes" id="UP000887560"/>
    </source>
</evidence>
<keyword evidence="7" id="KW-1185">Reference proteome</keyword>
<dbReference type="InterPro" id="IPR019424">
    <property type="entry name" value="7TM_GPCR_Srsx"/>
</dbReference>
<feature type="transmembrane region" description="Helical" evidence="5">
    <location>
        <begin position="173"/>
        <end position="194"/>
    </location>
</feature>
<dbReference type="PANTHER" id="PTHR23360:SF5">
    <property type="entry name" value="G-PROTEIN COUPLED RECEPTORS FAMILY 1 PROFILE DOMAIN-CONTAINING PROTEIN"/>
    <property type="match status" value="1"/>
</dbReference>
<dbReference type="InterPro" id="IPR047130">
    <property type="entry name" value="7TM_GPCR_Srsx_nematod"/>
</dbReference>
<dbReference type="AlphaFoldDB" id="A0A915NU83"/>
<evidence type="ECO:0000256" key="3">
    <source>
        <dbReference type="ARBA" id="ARBA00022989"/>
    </source>
</evidence>
<keyword evidence="2 5" id="KW-0812">Transmembrane</keyword>
<keyword evidence="4 5" id="KW-0472">Membrane</keyword>
<evidence type="ECO:0000256" key="5">
    <source>
        <dbReference type="SAM" id="Phobius"/>
    </source>
</evidence>
<dbReference type="Gene3D" id="1.20.1070.10">
    <property type="entry name" value="Rhodopsin 7-helix transmembrane proteins"/>
    <property type="match status" value="1"/>
</dbReference>
<evidence type="ECO:0000256" key="2">
    <source>
        <dbReference type="ARBA" id="ARBA00022692"/>
    </source>
</evidence>
<proteinExistence type="predicted"/>
<dbReference type="Pfam" id="PF10320">
    <property type="entry name" value="7TM_GPCR_Srsx"/>
    <property type="match status" value="1"/>
</dbReference>
<keyword evidence="3 5" id="KW-1133">Transmembrane helix</keyword>
<protein>
    <submittedName>
        <fullName evidence="8">G-protein coupled receptors family 1 profile domain-containing protein</fullName>
    </submittedName>
</protein>
<dbReference type="GO" id="GO:0004930">
    <property type="term" value="F:G protein-coupled receptor activity"/>
    <property type="evidence" value="ECO:0007669"/>
    <property type="project" value="InterPro"/>
</dbReference>
<organism evidence="7 8">
    <name type="scientific">Meloidogyne floridensis</name>
    <dbReference type="NCBI Taxonomy" id="298350"/>
    <lineage>
        <taxon>Eukaryota</taxon>
        <taxon>Metazoa</taxon>
        <taxon>Ecdysozoa</taxon>
        <taxon>Nematoda</taxon>
        <taxon>Chromadorea</taxon>
        <taxon>Rhabditida</taxon>
        <taxon>Tylenchina</taxon>
        <taxon>Tylenchomorpha</taxon>
        <taxon>Tylenchoidea</taxon>
        <taxon>Meloidogynidae</taxon>
        <taxon>Meloidogyninae</taxon>
        <taxon>Meloidogyne</taxon>
    </lineage>
</organism>
<comment type="subcellular location">
    <subcellularLocation>
        <location evidence="1">Membrane</location>
    </subcellularLocation>
</comment>
<dbReference type="SMART" id="SM01381">
    <property type="entry name" value="7TM_GPCR_Srsx"/>
    <property type="match status" value="1"/>
</dbReference>
<name>A0A915NU83_9BILA</name>
<evidence type="ECO:0000256" key="4">
    <source>
        <dbReference type="ARBA" id="ARBA00023136"/>
    </source>
</evidence>
<dbReference type="Proteomes" id="UP000887560">
    <property type="component" value="Unplaced"/>
</dbReference>
<accession>A0A915NU83</accession>
<reference evidence="8" key="1">
    <citation type="submission" date="2022-11" db="UniProtKB">
        <authorList>
            <consortium name="WormBaseParasite"/>
        </authorList>
    </citation>
    <scope>IDENTIFICATION</scope>
</reference>
<dbReference type="InterPro" id="IPR017452">
    <property type="entry name" value="GPCR_Rhodpsn_7TM"/>
</dbReference>
<feature type="transmembrane region" description="Helical" evidence="5">
    <location>
        <begin position="12"/>
        <end position="35"/>
    </location>
</feature>
<evidence type="ECO:0000259" key="6">
    <source>
        <dbReference type="PROSITE" id="PS50262"/>
    </source>
</evidence>
<dbReference type="WBParaSite" id="scf7180000420983.g6046">
    <property type="protein sequence ID" value="scf7180000420983.g6046"/>
    <property type="gene ID" value="scf7180000420983.g6046"/>
</dbReference>
<dbReference type="PROSITE" id="PS50262">
    <property type="entry name" value="G_PROTEIN_RECEP_F1_2"/>
    <property type="match status" value="1"/>
</dbReference>
<feature type="domain" description="G-protein coupled receptors family 1 profile" evidence="6">
    <location>
        <begin position="27"/>
        <end position="228"/>
    </location>
</feature>
<feature type="transmembrane region" description="Helical" evidence="5">
    <location>
        <begin position="84"/>
        <end position="106"/>
    </location>
</feature>
<sequence>MTEFRETSIGKIMFGTNIFVDQIGTAFYTLLIIVTIKQKRLHGTCHLLLGIYAVCSLLSKIQILLPFTLFMLPGSGKIPRLYCALIQIIPVGGCMNVCSLMLIIGIDRMLAIFLPIWYYSRNKKRYLKIMFIASLSFPLIFLGFVIYTAIQDPFFRNVQCYFPDLVGSDGGDILLNIQLVLICLTLLCYILMLFKLFYDQWKGKICNIRKSLYKTLAIIMSIQIFGYFFSLSGYKIIKLMSLSNIPTNILNIIVNCTSSLSSTVEVPVLFVVSSAHNLALKDEFNWLYNQFFKDTTTTSVVYINKEDAKDA</sequence>
<dbReference type="GO" id="GO:0016020">
    <property type="term" value="C:membrane"/>
    <property type="evidence" value="ECO:0007669"/>
    <property type="project" value="UniProtKB-SubCell"/>
</dbReference>
<dbReference type="PANTHER" id="PTHR23360">
    <property type="entry name" value="G-PROTEIN COUPLED RECEPTORS FAMILY 1 PROFILE DOMAIN-CONTAINING PROTEIN-RELATED"/>
    <property type="match status" value="1"/>
</dbReference>
<feature type="transmembrane region" description="Helical" evidence="5">
    <location>
        <begin position="126"/>
        <end position="150"/>
    </location>
</feature>